<dbReference type="PANTHER" id="PTHR11946">
    <property type="entry name" value="VALYL-TRNA SYNTHETASES"/>
    <property type="match status" value="1"/>
</dbReference>
<dbReference type="FunFam" id="1.10.287.380:FF:000001">
    <property type="entry name" value="Valine--tRNA ligase"/>
    <property type="match status" value="1"/>
</dbReference>
<feature type="domain" description="Aminoacyl-tRNA synthetase class Ia" evidence="14">
    <location>
        <begin position="14"/>
        <end position="629"/>
    </location>
</feature>
<evidence type="ECO:0000256" key="7">
    <source>
        <dbReference type="ARBA" id="ARBA00022917"/>
    </source>
</evidence>
<comment type="domain">
    <text evidence="13">ValRS has two distinct active sites: one for aminoacylation and one for editing. The misactivated threonine is translocated from the active site to the editing site.</text>
</comment>
<accession>A0A8H2JLB6</accession>
<comment type="caution">
    <text evidence="17">The sequence shown here is derived from an EMBL/GenBank/DDBJ whole genome shotgun (WGS) entry which is preliminary data.</text>
</comment>
<keyword evidence="4 13" id="KW-0436">Ligase</keyword>
<comment type="similarity">
    <text evidence="12 13">Belongs to the class-I aminoacyl-tRNA synthetase family. ValS type 1 subfamily.</text>
</comment>
<dbReference type="SUPFAM" id="SSF47323">
    <property type="entry name" value="Anticodon-binding domain of a subclass of class I aminoacyl-tRNA synthetases"/>
    <property type="match status" value="1"/>
</dbReference>
<dbReference type="PANTHER" id="PTHR11946:SF93">
    <property type="entry name" value="VALINE--TRNA LIGASE, CHLOROPLASTIC_MITOCHONDRIAL 2"/>
    <property type="match status" value="1"/>
</dbReference>
<evidence type="ECO:0000313" key="17">
    <source>
        <dbReference type="EMBL" id="TMM45133.1"/>
    </source>
</evidence>
<feature type="coiled-coil region" evidence="13">
    <location>
        <begin position="892"/>
        <end position="961"/>
    </location>
</feature>
<proteinExistence type="inferred from homology"/>
<dbReference type="Proteomes" id="UP000307702">
    <property type="component" value="Unassembled WGS sequence"/>
</dbReference>
<dbReference type="NCBIfam" id="NF004349">
    <property type="entry name" value="PRK05729.1"/>
    <property type="match status" value="1"/>
</dbReference>
<comment type="function">
    <text evidence="11 13">Catalyzes the attachment of valine to tRNA(Val). As ValRS can inadvertently accommodate and process structurally similar amino acids such as threonine, to avoid such errors, it has a 'posttransfer' editing activity that hydrolyzes mischarged Thr-tRNA(Val) in a tRNA-dependent manner.</text>
</comment>
<keyword evidence="5 13" id="KW-0547">Nucleotide-binding</keyword>
<dbReference type="RefSeq" id="WP_138623014.1">
    <property type="nucleotide sequence ID" value="NZ_SZVP01000008.1"/>
</dbReference>
<keyword evidence="7 13" id="KW-0648">Protein biosynthesis</keyword>
<dbReference type="SUPFAM" id="SSF46589">
    <property type="entry name" value="tRNA-binding arm"/>
    <property type="match status" value="1"/>
</dbReference>
<keyword evidence="18" id="KW-1185">Reference proteome</keyword>
<dbReference type="FunFam" id="3.40.50.620:FF:000146">
    <property type="entry name" value="Valine--tRNA ligase"/>
    <property type="match status" value="1"/>
</dbReference>
<evidence type="ECO:0000256" key="8">
    <source>
        <dbReference type="ARBA" id="ARBA00023054"/>
    </source>
</evidence>
<evidence type="ECO:0000256" key="4">
    <source>
        <dbReference type="ARBA" id="ARBA00022598"/>
    </source>
</evidence>
<dbReference type="InterPro" id="IPR002303">
    <property type="entry name" value="Valyl-tRNA_ligase"/>
</dbReference>
<dbReference type="Pfam" id="PF08264">
    <property type="entry name" value="Anticodon_1"/>
    <property type="match status" value="1"/>
</dbReference>
<evidence type="ECO:0000256" key="2">
    <source>
        <dbReference type="ARBA" id="ARBA00011245"/>
    </source>
</evidence>
<evidence type="ECO:0000256" key="6">
    <source>
        <dbReference type="ARBA" id="ARBA00022840"/>
    </source>
</evidence>
<keyword evidence="9 13" id="KW-0030">Aminoacyl-tRNA synthetase</keyword>
<dbReference type="HAMAP" id="MF_02004">
    <property type="entry name" value="Val_tRNA_synth_type1"/>
    <property type="match status" value="1"/>
</dbReference>
<evidence type="ECO:0000256" key="9">
    <source>
        <dbReference type="ARBA" id="ARBA00023146"/>
    </source>
</evidence>
<feature type="domain" description="Valyl-tRNA synthetase tRNA-binding arm" evidence="16">
    <location>
        <begin position="896"/>
        <end position="958"/>
    </location>
</feature>
<evidence type="ECO:0000256" key="11">
    <source>
        <dbReference type="ARBA" id="ARBA00055630"/>
    </source>
</evidence>
<feature type="domain" description="Methionyl/Valyl/Leucyl/Isoleucyl-tRNA synthetase anticodon-binding" evidence="15">
    <location>
        <begin position="677"/>
        <end position="835"/>
    </location>
</feature>
<dbReference type="GO" id="GO:0004832">
    <property type="term" value="F:valine-tRNA ligase activity"/>
    <property type="evidence" value="ECO:0007669"/>
    <property type="project" value="UniProtKB-UniRule"/>
</dbReference>
<gene>
    <name evidence="13" type="primary">valS</name>
    <name evidence="17" type="ORF">FCS21_09870</name>
</gene>
<comment type="subcellular location">
    <subcellularLocation>
        <location evidence="1 13">Cytoplasm</location>
    </subcellularLocation>
</comment>
<dbReference type="InterPro" id="IPR009008">
    <property type="entry name" value="Val/Leu/Ile-tRNA-synth_edit"/>
</dbReference>
<dbReference type="EC" id="6.1.1.9" evidence="13"/>
<dbReference type="CDD" id="cd07962">
    <property type="entry name" value="Anticodon_Ia_Val"/>
    <property type="match status" value="1"/>
</dbReference>
<evidence type="ECO:0000313" key="18">
    <source>
        <dbReference type="Proteomes" id="UP000307702"/>
    </source>
</evidence>
<dbReference type="GO" id="GO:0006438">
    <property type="term" value="P:valyl-tRNA aminoacylation"/>
    <property type="evidence" value="ECO:0007669"/>
    <property type="project" value="UniProtKB-UniRule"/>
</dbReference>
<dbReference type="Pfam" id="PF10458">
    <property type="entry name" value="Val_tRNA-synt_C"/>
    <property type="match status" value="1"/>
</dbReference>
<keyword evidence="6 13" id="KW-0067">ATP-binding</keyword>
<dbReference type="InterPro" id="IPR013155">
    <property type="entry name" value="M/V/L/I-tRNA-synth_anticd-bd"/>
</dbReference>
<dbReference type="InterPro" id="IPR009080">
    <property type="entry name" value="tRNAsynth_Ia_anticodon-bd"/>
</dbReference>
<dbReference type="Gene3D" id="3.40.50.620">
    <property type="entry name" value="HUPs"/>
    <property type="match status" value="2"/>
</dbReference>
<evidence type="ECO:0000259" key="14">
    <source>
        <dbReference type="Pfam" id="PF00133"/>
    </source>
</evidence>
<dbReference type="InterPro" id="IPR010978">
    <property type="entry name" value="tRNA-bd_arm"/>
</dbReference>
<dbReference type="InterPro" id="IPR019499">
    <property type="entry name" value="Val-tRNA_synth_tRNA-bd"/>
</dbReference>
<evidence type="ECO:0000256" key="3">
    <source>
        <dbReference type="ARBA" id="ARBA00022490"/>
    </source>
</evidence>
<evidence type="ECO:0000256" key="5">
    <source>
        <dbReference type="ARBA" id="ARBA00022741"/>
    </source>
</evidence>
<keyword evidence="8 13" id="KW-0175">Coiled coil</keyword>
<comment type="catalytic activity">
    <reaction evidence="10 13">
        <text>tRNA(Val) + L-valine + ATP = L-valyl-tRNA(Val) + AMP + diphosphate</text>
        <dbReference type="Rhea" id="RHEA:10704"/>
        <dbReference type="Rhea" id="RHEA-COMP:9672"/>
        <dbReference type="Rhea" id="RHEA-COMP:9708"/>
        <dbReference type="ChEBI" id="CHEBI:30616"/>
        <dbReference type="ChEBI" id="CHEBI:33019"/>
        <dbReference type="ChEBI" id="CHEBI:57762"/>
        <dbReference type="ChEBI" id="CHEBI:78442"/>
        <dbReference type="ChEBI" id="CHEBI:78537"/>
        <dbReference type="ChEBI" id="CHEBI:456215"/>
        <dbReference type="EC" id="6.1.1.9"/>
    </reaction>
</comment>
<dbReference type="FunFam" id="3.90.740.10:FF:000004">
    <property type="entry name" value="Valine--tRNA ligase"/>
    <property type="match status" value="1"/>
</dbReference>
<dbReference type="Gene3D" id="3.90.740.10">
    <property type="entry name" value="Valyl/Leucyl/Isoleucyl-tRNA synthetase, editing domain"/>
    <property type="match status" value="1"/>
</dbReference>
<dbReference type="InterPro" id="IPR001412">
    <property type="entry name" value="aa-tRNA-synth_I_CS"/>
</dbReference>
<dbReference type="PROSITE" id="PS00178">
    <property type="entry name" value="AA_TRNA_LIGASE_I"/>
    <property type="match status" value="1"/>
</dbReference>
<dbReference type="CDD" id="cd00817">
    <property type="entry name" value="ValRS_core"/>
    <property type="match status" value="1"/>
</dbReference>
<dbReference type="FunFam" id="3.90.740.10:FF:000003">
    <property type="entry name" value="Valine--tRNA ligase"/>
    <property type="match status" value="1"/>
</dbReference>
<evidence type="ECO:0000256" key="10">
    <source>
        <dbReference type="ARBA" id="ARBA00047552"/>
    </source>
</evidence>
<dbReference type="GO" id="GO:0002161">
    <property type="term" value="F:aminoacyl-tRNA deacylase activity"/>
    <property type="evidence" value="ECO:0007669"/>
    <property type="project" value="InterPro"/>
</dbReference>
<dbReference type="InterPro" id="IPR037118">
    <property type="entry name" value="Val-tRNA_synth_C_sf"/>
</dbReference>
<dbReference type="OrthoDB" id="9810365at2"/>
<dbReference type="SUPFAM" id="SSF52374">
    <property type="entry name" value="Nucleotidylyl transferase"/>
    <property type="match status" value="1"/>
</dbReference>
<keyword evidence="3 13" id="KW-0963">Cytoplasm</keyword>
<dbReference type="InterPro" id="IPR002300">
    <property type="entry name" value="aa-tRNA-synth_Ia"/>
</dbReference>
<evidence type="ECO:0000259" key="16">
    <source>
        <dbReference type="Pfam" id="PF10458"/>
    </source>
</evidence>
<dbReference type="GO" id="GO:0005829">
    <property type="term" value="C:cytosol"/>
    <property type="evidence" value="ECO:0007669"/>
    <property type="project" value="TreeGrafter"/>
</dbReference>
<dbReference type="AlphaFoldDB" id="A0A8H2JLB6"/>
<feature type="short sequence motif" description="'KMSKS' region" evidence="13">
    <location>
        <begin position="552"/>
        <end position="556"/>
    </location>
</feature>
<evidence type="ECO:0000256" key="12">
    <source>
        <dbReference type="ARBA" id="ARBA00060830"/>
    </source>
</evidence>
<feature type="short sequence motif" description="'HIGH' region" evidence="13">
    <location>
        <begin position="40"/>
        <end position="50"/>
    </location>
</feature>
<protein>
    <recommendedName>
        <fullName evidence="13">Valine--tRNA ligase</fullName>
        <ecNumber evidence="13">6.1.1.9</ecNumber>
    </recommendedName>
    <alternativeName>
        <fullName evidence="13">Valyl-tRNA synthetase</fullName>
        <shortName evidence="13">ValRS</shortName>
    </alternativeName>
</protein>
<comment type="subunit">
    <text evidence="2 13">Monomer.</text>
</comment>
<name>A0A8H2JLB6_9GAMM</name>
<dbReference type="FunFam" id="1.10.730.10:FF:000007">
    <property type="entry name" value="Valine--tRNA ligase"/>
    <property type="match status" value="1"/>
</dbReference>
<sequence length="961" mass="109395">MEKTFNPTDIEQSLYTSWEEQGYFSPTGEGDSYSIAIPPPNVTGSLHMGHAFQQTIMDTLIRYQRMQGKNTLWQTGCDHAGIATQMVVERKIAAEEDKTRHDYGREGFIDKIWEWKEESGGTIGKQMRRLGNSIDWTRERFTMDDGMSEAVQEVFVRLFEDDLIYRGKRLVNWDPKFHTAISDLEVENKDKKGHMWHLRYPLANGAKTAEGLDYLVVATTRPETMLGDTGVAVNPEDPRYKDLIGKQVLLPLVNRLIPIVGDDHADMDKGTGCVKITPAHDFNDNEVGKRHALPQINIFDKDAAVLATAEVYDTKGEVCDAYDGALPSEFAGMDRFVARKAIVAKFDELGLLVEVKDHDLVAPYGDRSGVIIEPLLTDQWYVRVEKLAGPAVDAVKDGQIEFVPKQYENMYFAWMNNIQDWCISRQLWWGHRIPAWYDESGKVYVGRTEEEVRANNDIAANMTLRQDDDVLDTWFSSALWTFSTLGWPKDTDDLKTFHPTDVLVTGFDIIFFWVARMIMMTMHFNKDENGKAQIPFKKVYMTGLIRDENGDKMSKSKGNVVDPLDMIDGISLEDLLQKRTGNMMQPQLAKKIEKLTRKEYPNGIEAHGTDALRFTLTSVATTGRDISWDMKRLEGYRNFTNKLWNASRYVMMNTEDFDCGRSSAQQQAGAMEFSLADRWIIGQFEQTVKTVHEAFDTYRFDLASQALYEFTWNQFCDWYLELTKPVLFPKNEEQVNEAQQRGTRHTLVNVLEGLLRLMHPIMPFITETIWQRVQPLSDFVKKGDSIMIQAFPEFDESKCDQQSIDDLEWVKQFIIAIRNIRGEMNIPPSKELPVLLKNVSDNDQRRLTENEQFLSSLAKLESITVLAQDEQGPASASALVGNLSVLIPMAGLIDKAAELARLDKAMEKLEKDAAKTRGKLSNDSFVGKAPAAVIEKEKAKLAEAESALVKMQEQKQQLAEL</sequence>
<comment type="domain">
    <text evidence="13">The C-terminal coiled-coil domain is crucial for aminoacylation activity.</text>
</comment>
<dbReference type="Gene3D" id="1.10.730.10">
    <property type="entry name" value="Isoleucyl-tRNA Synthetase, Domain 1"/>
    <property type="match status" value="1"/>
</dbReference>
<dbReference type="PRINTS" id="PR00986">
    <property type="entry name" value="TRNASYNTHVAL"/>
</dbReference>
<reference evidence="17 18" key="1">
    <citation type="submission" date="2019-05" db="EMBL/GenBank/DDBJ databases">
        <title>Colwellia ponticola sp. nov., isolated from seawater.</title>
        <authorList>
            <person name="Yoon J.-H."/>
        </authorList>
    </citation>
    <scope>NUCLEOTIDE SEQUENCE [LARGE SCALE GENOMIC DNA]</scope>
    <source>
        <strain evidence="17 18">OISW-25</strain>
    </source>
</reference>
<dbReference type="SUPFAM" id="SSF50677">
    <property type="entry name" value="ValRS/IleRS/LeuRS editing domain"/>
    <property type="match status" value="1"/>
</dbReference>
<dbReference type="Pfam" id="PF00133">
    <property type="entry name" value="tRNA-synt_1"/>
    <property type="match status" value="1"/>
</dbReference>
<evidence type="ECO:0000256" key="13">
    <source>
        <dbReference type="HAMAP-Rule" id="MF_02004"/>
    </source>
</evidence>
<dbReference type="GO" id="GO:0005524">
    <property type="term" value="F:ATP binding"/>
    <property type="evidence" value="ECO:0007669"/>
    <property type="project" value="UniProtKB-UniRule"/>
</dbReference>
<evidence type="ECO:0000256" key="1">
    <source>
        <dbReference type="ARBA" id="ARBA00004496"/>
    </source>
</evidence>
<dbReference type="EMBL" id="SZVP01000008">
    <property type="protein sequence ID" value="TMM45133.1"/>
    <property type="molecule type" value="Genomic_DNA"/>
</dbReference>
<evidence type="ECO:0000259" key="15">
    <source>
        <dbReference type="Pfam" id="PF08264"/>
    </source>
</evidence>
<dbReference type="InterPro" id="IPR033705">
    <property type="entry name" value="Anticodon_Ia_Val"/>
</dbReference>
<feature type="binding site" evidence="13">
    <location>
        <position position="555"/>
    </location>
    <ligand>
        <name>ATP</name>
        <dbReference type="ChEBI" id="CHEBI:30616"/>
    </ligand>
</feature>
<dbReference type="FunFam" id="3.40.50.620:FF:000032">
    <property type="entry name" value="Valine--tRNA ligase"/>
    <property type="match status" value="1"/>
</dbReference>
<dbReference type="Gene3D" id="1.10.287.380">
    <property type="entry name" value="Valyl-tRNA synthetase, C-terminal domain"/>
    <property type="match status" value="1"/>
</dbReference>
<dbReference type="NCBIfam" id="TIGR00422">
    <property type="entry name" value="valS"/>
    <property type="match status" value="1"/>
</dbReference>
<organism evidence="17 18">
    <name type="scientific">Colwellia ponticola</name>
    <dbReference type="NCBI Taxonomy" id="2304625"/>
    <lineage>
        <taxon>Bacteria</taxon>
        <taxon>Pseudomonadati</taxon>
        <taxon>Pseudomonadota</taxon>
        <taxon>Gammaproteobacteria</taxon>
        <taxon>Alteromonadales</taxon>
        <taxon>Colwelliaceae</taxon>
        <taxon>Colwellia</taxon>
    </lineage>
</organism>
<dbReference type="InterPro" id="IPR014729">
    <property type="entry name" value="Rossmann-like_a/b/a_fold"/>
</dbReference>